<dbReference type="EMBL" id="JBBJCI010000031">
    <property type="protein sequence ID" value="KAK7254332.1"/>
    <property type="molecule type" value="Genomic_DNA"/>
</dbReference>
<protein>
    <submittedName>
        <fullName evidence="2">Uncharacterized protein</fullName>
    </submittedName>
</protein>
<keyword evidence="1" id="KW-0732">Signal</keyword>
<evidence type="ECO:0000256" key="1">
    <source>
        <dbReference type="SAM" id="SignalP"/>
    </source>
</evidence>
<accession>A0ABR1GER1</accession>
<feature type="chain" id="PRO_5046852849" evidence="1">
    <location>
        <begin position="17"/>
        <end position="213"/>
    </location>
</feature>
<dbReference type="Proteomes" id="UP001363151">
    <property type="component" value="Unassembled WGS sequence"/>
</dbReference>
<proteinExistence type="predicted"/>
<feature type="signal peptide" evidence="1">
    <location>
        <begin position="1"/>
        <end position="16"/>
    </location>
</feature>
<sequence>MLRLASLLLLAAPTTPLLMLSQAPTPLLLVDLDALLAVDLESIGAMSCAERSDLLSDALFVHARVTSTRDATTSFHKSTAAALATLDCPLPRGGAYLCMGLQTQPDADYFWARATGPGARRAAPGIGLAAGDGSVDLRWLSDAEAAARGDQPQTGDGKWSEWVEYLAVGDEVDLVPRDVAGALEAFGGAVRGVTRRERPPGAQPLLKGAWTWT</sequence>
<evidence type="ECO:0000313" key="2">
    <source>
        <dbReference type="EMBL" id="KAK7254332.1"/>
    </source>
</evidence>
<name>A0ABR1GER1_AURAN</name>
<reference evidence="2 3" key="1">
    <citation type="submission" date="2024-03" db="EMBL/GenBank/DDBJ databases">
        <title>Aureococcus anophagefferens CCMP1851 and Kratosvirus quantuckense: Draft genome of a second virus-susceptible host strain in the model system.</title>
        <authorList>
            <person name="Chase E."/>
            <person name="Truchon A.R."/>
            <person name="Schepens W."/>
            <person name="Wilhelm S.W."/>
        </authorList>
    </citation>
    <scope>NUCLEOTIDE SEQUENCE [LARGE SCALE GENOMIC DNA]</scope>
    <source>
        <strain evidence="2 3">CCMP1851</strain>
    </source>
</reference>
<gene>
    <name evidence="2" type="ORF">SO694_00009429</name>
</gene>
<comment type="caution">
    <text evidence="2">The sequence shown here is derived from an EMBL/GenBank/DDBJ whole genome shotgun (WGS) entry which is preliminary data.</text>
</comment>
<keyword evidence="3" id="KW-1185">Reference proteome</keyword>
<organism evidence="2 3">
    <name type="scientific">Aureococcus anophagefferens</name>
    <name type="common">Harmful bloom alga</name>
    <dbReference type="NCBI Taxonomy" id="44056"/>
    <lineage>
        <taxon>Eukaryota</taxon>
        <taxon>Sar</taxon>
        <taxon>Stramenopiles</taxon>
        <taxon>Ochrophyta</taxon>
        <taxon>Pelagophyceae</taxon>
        <taxon>Pelagomonadales</taxon>
        <taxon>Pelagomonadaceae</taxon>
        <taxon>Aureococcus</taxon>
    </lineage>
</organism>
<evidence type="ECO:0000313" key="3">
    <source>
        <dbReference type="Proteomes" id="UP001363151"/>
    </source>
</evidence>